<keyword evidence="17" id="KW-1185">Reference proteome</keyword>
<dbReference type="GO" id="GO:0031965">
    <property type="term" value="C:nuclear membrane"/>
    <property type="evidence" value="ECO:0007669"/>
    <property type="project" value="Ensembl"/>
</dbReference>
<keyword evidence="8" id="KW-0597">Phosphoprotein</keyword>
<dbReference type="InterPro" id="IPR045550">
    <property type="entry name" value="AARE_N"/>
</dbReference>
<comment type="subcellular location">
    <subcellularLocation>
        <location evidence="2">Cytoplasm</location>
    </subcellularLocation>
</comment>
<comment type="function">
    <text evidence="13">This enzyme catalyzes the hydrolysis of the N-terminal peptide bond of an N-acetylated peptide to generate an N-acetylated amino acid and a peptide with a free N-terminus. It preferentially cleaves off Ac-Ala, Ac-Met and Ac-Ser. Also, involved in the degradation of oxidized and glycated proteins.</text>
</comment>
<dbReference type="PANTHER" id="PTHR42776:SF4">
    <property type="entry name" value="ACYLAMINO-ACID-RELEASING ENZYME"/>
    <property type="match status" value="1"/>
</dbReference>
<dbReference type="AlphaFoldDB" id="A0A2K6M2B2"/>
<reference evidence="16 17" key="1">
    <citation type="submission" date="2016-06" db="EMBL/GenBank/DDBJ databases">
        <title>Genome of Rhinopithecus bieti.</title>
        <authorList>
            <person name="Wu"/>
            <person name="C.-I. and Zhang"/>
            <person name="Y."/>
        </authorList>
    </citation>
    <scope>NUCLEOTIDE SEQUENCE</scope>
</reference>
<dbReference type="GO" id="GO:0008242">
    <property type="term" value="F:omega peptidase activity"/>
    <property type="evidence" value="ECO:0007669"/>
    <property type="project" value="UniProtKB-EC"/>
</dbReference>
<proteinExistence type="inferred from homology"/>
<dbReference type="GO" id="GO:0006508">
    <property type="term" value="P:proteolysis"/>
    <property type="evidence" value="ECO:0007669"/>
    <property type="project" value="Ensembl"/>
</dbReference>
<evidence type="ECO:0000313" key="17">
    <source>
        <dbReference type="Proteomes" id="UP000233180"/>
    </source>
</evidence>
<feature type="domain" description="Peptidase S9 prolyl oligopeptidase catalytic" evidence="14">
    <location>
        <begin position="678"/>
        <end position="755"/>
    </location>
</feature>
<protein>
    <recommendedName>
        <fullName evidence="6">Acylamino-acid-releasing enzyme</fullName>
        <ecNumber evidence="5">3.4.19.1</ecNumber>
    </recommendedName>
    <alternativeName>
        <fullName evidence="12">Acyl-peptide hydrolase</fullName>
    </alternativeName>
    <alternativeName>
        <fullName evidence="11">Acylaminoacyl-peptidase</fullName>
    </alternativeName>
</protein>
<evidence type="ECO:0000256" key="4">
    <source>
        <dbReference type="ARBA" id="ARBA00011881"/>
    </source>
</evidence>
<gene>
    <name evidence="16" type="primary">APEH</name>
</gene>
<dbReference type="Ensembl" id="ENSRBIT00000053865.1">
    <property type="protein sequence ID" value="ENSRBIP00000029909.1"/>
    <property type="gene ID" value="ENSRBIG00000038835.1"/>
</dbReference>
<evidence type="ECO:0000256" key="8">
    <source>
        <dbReference type="ARBA" id="ARBA00022553"/>
    </source>
</evidence>
<name>A0A2K6M2B2_RHIBE</name>
<keyword evidence="9" id="KW-0378">Hydrolase</keyword>
<evidence type="ECO:0000256" key="1">
    <source>
        <dbReference type="ARBA" id="ARBA00000721"/>
    </source>
</evidence>
<feature type="domain" description="Peptidase S9 prolyl oligopeptidase catalytic" evidence="14">
    <location>
        <begin position="551"/>
        <end position="603"/>
    </location>
</feature>
<comment type="subunit">
    <text evidence="4">Homotetramer.</text>
</comment>
<keyword evidence="7" id="KW-0963">Cytoplasm</keyword>
<dbReference type="GeneTree" id="ENSGT00390000013172"/>
<evidence type="ECO:0000259" key="14">
    <source>
        <dbReference type="Pfam" id="PF00326"/>
    </source>
</evidence>
<dbReference type="EC" id="3.4.19.1" evidence="5"/>
<comment type="catalytic activity">
    <reaction evidence="1">
        <text>Cleavage of an N-acetyl or N-formyl amino acid from the N-terminus of a polypeptide.</text>
        <dbReference type="EC" id="3.4.19.1"/>
    </reaction>
</comment>
<dbReference type="Gene3D" id="3.40.50.1820">
    <property type="entry name" value="alpha/beta hydrolase"/>
    <property type="match status" value="1"/>
</dbReference>
<dbReference type="InterPro" id="IPR001375">
    <property type="entry name" value="Peptidase_S9_cat"/>
</dbReference>
<keyword evidence="10" id="KW-0007">Acetylation</keyword>
<dbReference type="STRING" id="61621.ENSRBIP00000029909"/>
<accession>A0A2K6M2B2</accession>
<evidence type="ECO:0000256" key="7">
    <source>
        <dbReference type="ARBA" id="ARBA00022490"/>
    </source>
</evidence>
<evidence type="ECO:0000313" key="16">
    <source>
        <dbReference type="Ensembl" id="ENSRBIP00000029909.1"/>
    </source>
</evidence>
<evidence type="ECO:0000256" key="9">
    <source>
        <dbReference type="ARBA" id="ARBA00022801"/>
    </source>
</evidence>
<dbReference type="SUPFAM" id="SSF53474">
    <property type="entry name" value="alpha/beta-Hydrolases"/>
    <property type="match status" value="1"/>
</dbReference>
<evidence type="ECO:0000256" key="3">
    <source>
        <dbReference type="ARBA" id="ARBA00010040"/>
    </source>
</evidence>
<dbReference type="Proteomes" id="UP000233180">
    <property type="component" value="Unassembled WGS sequence"/>
</dbReference>
<evidence type="ECO:0000256" key="6">
    <source>
        <dbReference type="ARBA" id="ARBA00018421"/>
    </source>
</evidence>
<feature type="domain" description="Acylamino-acid-releasing enzyme N-terminal" evidence="15">
    <location>
        <begin position="74"/>
        <end position="486"/>
    </location>
</feature>
<dbReference type="GO" id="GO:0005829">
    <property type="term" value="C:cytosol"/>
    <property type="evidence" value="ECO:0007669"/>
    <property type="project" value="Ensembl"/>
</dbReference>
<evidence type="ECO:0000256" key="10">
    <source>
        <dbReference type="ARBA" id="ARBA00022990"/>
    </source>
</evidence>
<reference evidence="16" key="3">
    <citation type="submission" date="2025-09" db="UniProtKB">
        <authorList>
            <consortium name="Ensembl"/>
        </authorList>
    </citation>
    <scope>IDENTIFICATION</scope>
</reference>
<dbReference type="SUPFAM" id="SSF50993">
    <property type="entry name" value="Peptidase/esterase 'gauge' domain"/>
    <property type="match status" value="1"/>
</dbReference>
<dbReference type="GO" id="GO:0050435">
    <property type="term" value="P:amyloid-beta metabolic process"/>
    <property type="evidence" value="ECO:0007669"/>
    <property type="project" value="Ensembl"/>
</dbReference>
<evidence type="ECO:0000256" key="11">
    <source>
        <dbReference type="ARBA" id="ARBA00032284"/>
    </source>
</evidence>
<dbReference type="Gene3D" id="2.120.10.30">
    <property type="entry name" value="TolB, C-terminal domain"/>
    <property type="match status" value="1"/>
</dbReference>
<dbReference type="Pfam" id="PF00326">
    <property type="entry name" value="Peptidase_S9"/>
    <property type="match status" value="2"/>
</dbReference>
<dbReference type="PANTHER" id="PTHR42776">
    <property type="entry name" value="SERINE PEPTIDASE S9 FAMILY MEMBER"/>
    <property type="match status" value="1"/>
</dbReference>
<evidence type="ECO:0000256" key="5">
    <source>
        <dbReference type="ARBA" id="ARBA00012917"/>
    </source>
</evidence>
<evidence type="ECO:0000256" key="13">
    <source>
        <dbReference type="ARBA" id="ARBA00045885"/>
    </source>
</evidence>
<comment type="similarity">
    <text evidence="3">Belongs to the peptidase S9C family.</text>
</comment>
<evidence type="ECO:0000256" key="12">
    <source>
        <dbReference type="ARBA" id="ARBA00032596"/>
    </source>
</evidence>
<evidence type="ECO:0000256" key="2">
    <source>
        <dbReference type="ARBA" id="ARBA00004496"/>
    </source>
</evidence>
<sequence>MERQVRARPAVPVVPVVPAARAGPDPGVSPAQVLLSEPEEAAALYRGLSRQPALSAACLGPEVTTQYGGQYRTVHTEWTQRDLERMENIRFCRQYLVFHDGDSVVFAGPAGNSVETRGELLSRESPSGSMKAVLRKAGGTGPGEEKQFLEVWEKNRKLKSFNLSALEKHGPVYEDDCFGCLSWSHSETHLLYVAERKRPKAESFFQTKALDVSASDDEIARLKKPDQAIKGDQFVFYEDWGENMVSKSIPVLCVLDVESGNISVLEGVPENVSPGQAFWAPGDAGVVFVGWWHEPFRLGIRFCTNRRSALYYVDLIGGKCELLSDDSLAVSSPRLSPDQCRIVYLQYPSLIPHHQCSQLCLYDWYTKVTSVVVDVVPRQLGENFSGIYCSLLPLGCWSADSQRVVFDSAQRSRQDLFAVDTQVGTVTSLTAGGSGGSWKLLTIDRDLMVAQFSTPSLPPTLKVGFLPSAGKEQSVLWVSLEEAEPIPDIHWGIRVLQPPPEQENVQYAGLDFEAILLQPCNPPDKTQVPMVVMPHGGPHSSFVTAWMLFPAMLCKMGFAVLLVNYRGSTGFGQDSILSLPGNVGHQDVKDVQFAVEQVLQEGTLWMQAMWPLWVVPHGGFISCHLIGQHTPQVPALPSSTSYSHGALLVSCRCVVEAGFPFSSDCLPDLSVWAEMLDKSPIKYIPQVKTPLLLMLGQEDRRVPFKQGMEYYRALKTRNVPVRLLLYPKSTHALSEVEVESDSFMNAVLWLRTHLGS</sequence>
<evidence type="ECO:0000259" key="15">
    <source>
        <dbReference type="Pfam" id="PF19283"/>
    </source>
</evidence>
<dbReference type="InterPro" id="IPR011042">
    <property type="entry name" value="6-blade_b-propeller_TolB-like"/>
</dbReference>
<reference evidence="16" key="2">
    <citation type="submission" date="2025-08" db="UniProtKB">
        <authorList>
            <consortium name="Ensembl"/>
        </authorList>
    </citation>
    <scope>IDENTIFICATION</scope>
</reference>
<dbReference type="FunFam" id="2.120.10.30:FF:000047">
    <property type="entry name" value="Acylamino-acid-releasing enzyme"/>
    <property type="match status" value="1"/>
</dbReference>
<dbReference type="InterPro" id="IPR029058">
    <property type="entry name" value="AB_hydrolase_fold"/>
</dbReference>
<dbReference type="GO" id="GO:0042802">
    <property type="term" value="F:identical protein binding"/>
    <property type="evidence" value="ECO:0007669"/>
    <property type="project" value="Ensembl"/>
</dbReference>
<dbReference type="GO" id="GO:0004252">
    <property type="term" value="F:serine-type endopeptidase activity"/>
    <property type="evidence" value="ECO:0007669"/>
    <property type="project" value="Ensembl"/>
</dbReference>
<dbReference type="FunFam" id="3.40.50.1820:FF:000043">
    <property type="entry name" value="acylamino-acid-releasing enzyme"/>
    <property type="match status" value="1"/>
</dbReference>
<organism evidence="16 17">
    <name type="scientific">Rhinopithecus bieti</name>
    <name type="common">Black snub-nosed monkey</name>
    <name type="synonym">Pygathrix bieti</name>
    <dbReference type="NCBI Taxonomy" id="61621"/>
    <lineage>
        <taxon>Eukaryota</taxon>
        <taxon>Metazoa</taxon>
        <taxon>Chordata</taxon>
        <taxon>Craniata</taxon>
        <taxon>Vertebrata</taxon>
        <taxon>Euteleostomi</taxon>
        <taxon>Mammalia</taxon>
        <taxon>Eutheria</taxon>
        <taxon>Euarchontoglires</taxon>
        <taxon>Primates</taxon>
        <taxon>Haplorrhini</taxon>
        <taxon>Catarrhini</taxon>
        <taxon>Cercopithecidae</taxon>
        <taxon>Colobinae</taxon>
        <taxon>Rhinopithecus</taxon>
    </lineage>
</organism>
<dbReference type="Pfam" id="PF19283">
    <property type="entry name" value="APEH_N"/>
    <property type="match status" value="1"/>
</dbReference>